<organism evidence="1 3">
    <name type="scientific">Adineta ricciae</name>
    <name type="common">Rotifer</name>
    <dbReference type="NCBI Taxonomy" id="249248"/>
    <lineage>
        <taxon>Eukaryota</taxon>
        <taxon>Metazoa</taxon>
        <taxon>Spiralia</taxon>
        <taxon>Gnathifera</taxon>
        <taxon>Rotifera</taxon>
        <taxon>Eurotatoria</taxon>
        <taxon>Bdelloidea</taxon>
        <taxon>Adinetida</taxon>
        <taxon>Adinetidae</taxon>
        <taxon>Adineta</taxon>
    </lineage>
</organism>
<dbReference type="EMBL" id="CAJNOR010000936">
    <property type="protein sequence ID" value="CAF1040347.1"/>
    <property type="molecule type" value="Genomic_DNA"/>
</dbReference>
<evidence type="ECO:0000313" key="3">
    <source>
        <dbReference type="Proteomes" id="UP000663828"/>
    </source>
</evidence>
<keyword evidence="3" id="KW-1185">Reference proteome</keyword>
<evidence type="ECO:0000313" key="2">
    <source>
        <dbReference type="EMBL" id="CAF1417147.1"/>
    </source>
</evidence>
<evidence type="ECO:0000313" key="1">
    <source>
        <dbReference type="EMBL" id="CAF1040347.1"/>
    </source>
</evidence>
<protein>
    <submittedName>
        <fullName evidence="1">Uncharacterized protein</fullName>
    </submittedName>
</protein>
<comment type="caution">
    <text evidence="1">The sequence shown here is derived from an EMBL/GenBank/DDBJ whole genome shotgun (WGS) entry which is preliminary data.</text>
</comment>
<dbReference type="AlphaFoldDB" id="A0A814JMC1"/>
<proteinExistence type="predicted"/>
<dbReference type="Proteomes" id="UP000663828">
    <property type="component" value="Unassembled WGS sequence"/>
</dbReference>
<name>A0A814JMC1_ADIRI</name>
<accession>A0A814JMC1</accession>
<sequence length="78" mass="9129">MTTKNSADADSAVYNEVDGILKKLNFFEIDNRPNENDLSDFKAHRHTFERNVWLSMDSGRRTMVIQNEQVKELSIIQR</sequence>
<gene>
    <name evidence="2" type="ORF">EDS130_LOCUS37176</name>
    <name evidence="1" type="ORF">XAT740_LOCUS15228</name>
</gene>
<dbReference type="EMBL" id="CAJNOJ010000361">
    <property type="protein sequence ID" value="CAF1417147.1"/>
    <property type="molecule type" value="Genomic_DNA"/>
</dbReference>
<reference evidence="1" key="1">
    <citation type="submission" date="2021-02" db="EMBL/GenBank/DDBJ databases">
        <authorList>
            <person name="Nowell W R."/>
        </authorList>
    </citation>
    <scope>NUCLEOTIDE SEQUENCE</scope>
</reference>
<dbReference type="Proteomes" id="UP000663852">
    <property type="component" value="Unassembled WGS sequence"/>
</dbReference>